<gene>
    <name evidence="4" type="ORF">EPA86_07255</name>
</gene>
<sequence>MIKILTITFLILSFACNAVVKRHDVQPEVYEVKKTPDFFIDMPHEGAAVLVDKYWLVTAAHVVFYNYHDKPIMLHGVENRIERVIFHHGYKNDPGNWGQGDAKPLIDFLSNRDDIVLLKLAEPVEHLKPISRYYDNKEIDEEVTIFGRGATGTGLTGEILTTKEPSFWESISNTIRSPFTDIDETQANRTLNNYKNIIKSANENWLMFRFDRGDDALPLEGSVGSGDSGGPAIMVQDGIPLLIGLASWQEYEGDLEDYVGGKYGAVSVFVRISSYNQWIDKTILAYKNKT</sequence>
<keyword evidence="4" id="KW-0645">Protease</keyword>
<reference evidence="4 5" key="1">
    <citation type="submission" date="2019-01" db="EMBL/GenBank/DDBJ databases">
        <title>Litorilituus lipolytica sp. nov., isolated from intertidal sand of the Yellow Sea in China.</title>
        <authorList>
            <person name="Liu A."/>
        </authorList>
    </citation>
    <scope>NUCLEOTIDE SEQUENCE [LARGE SCALE GENOMIC DNA]</scope>
    <source>
        <strain evidence="4 5">RZ04</strain>
    </source>
</reference>
<feature type="chain" id="PRO_5021288475" evidence="2">
    <location>
        <begin position="19"/>
        <end position="290"/>
    </location>
</feature>
<evidence type="ECO:0000313" key="4">
    <source>
        <dbReference type="EMBL" id="TPH16082.1"/>
    </source>
</evidence>
<evidence type="ECO:0000256" key="1">
    <source>
        <dbReference type="ARBA" id="ARBA00023157"/>
    </source>
</evidence>
<dbReference type="InterPro" id="IPR043504">
    <property type="entry name" value="Peptidase_S1_PA_chymotrypsin"/>
</dbReference>
<keyword evidence="1" id="KW-1015">Disulfide bond</keyword>
<keyword evidence="2" id="KW-0732">Signal</keyword>
<feature type="domain" description="Peptidase S1" evidence="3">
    <location>
        <begin position="46"/>
        <end position="284"/>
    </location>
</feature>
<protein>
    <submittedName>
        <fullName evidence="4">Trypsin-like serine protease</fullName>
    </submittedName>
</protein>
<dbReference type="PROSITE" id="PS50240">
    <property type="entry name" value="TRYPSIN_DOM"/>
    <property type="match status" value="1"/>
</dbReference>
<dbReference type="InterPro" id="IPR001314">
    <property type="entry name" value="Peptidase_S1A"/>
</dbReference>
<dbReference type="InterPro" id="IPR051487">
    <property type="entry name" value="Ser/Thr_Proteases_Immune/Dev"/>
</dbReference>
<dbReference type="OrthoDB" id="267336at2"/>
<dbReference type="Proteomes" id="UP000315303">
    <property type="component" value="Unassembled WGS sequence"/>
</dbReference>
<comment type="caution">
    <text evidence="4">The sequence shown here is derived from an EMBL/GenBank/DDBJ whole genome shotgun (WGS) entry which is preliminary data.</text>
</comment>
<accession>A0A502KWT4</accession>
<dbReference type="SUPFAM" id="SSF50494">
    <property type="entry name" value="Trypsin-like serine proteases"/>
    <property type="match status" value="1"/>
</dbReference>
<dbReference type="PRINTS" id="PR00722">
    <property type="entry name" value="CHYMOTRYPSIN"/>
</dbReference>
<dbReference type="SMART" id="SM00020">
    <property type="entry name" value="Tryp_SPc"/>
    <property type="match status" value="1"/>
</dbReference>
<dbReference type="GO" id="GO:0004252">
    <property type="term" value="F:serine-type endopeptidase activity"/>
    <property type="evidence" value="ECO:0007669"/>
    <property type="project" value="InterPro"/>
</dbReference>
<name>A0A502KWT4_9GAMM</name>
<keyword evidence="5" id="KW-1185">Reference proteome</keyword>
<dbReference type="Gene3D" id="2.40.10.10">
    <property type="entry name" value="Trypsin-like serine proteases"/>
    <property type="match status" value="1"/>
</dbReference>
<dbReference type="PANTHER" id="PTHR24256">
    <property type="entry name" value="TRYPTASE-RELATED"/>
    <property type="match status" value="1"/>
</dbReference>
<dbReference type="RefSeq" id="WP_140602770.1">
    <property type="nucleotide sequence ID" value="NZ_SAWY01000016.1"/>
</dbReference>
<evidence type="ECO:0000259" key="3">
    <source>
        <dbReference type="PROSITE" id="PS50240"/>
    </source>
</evidence>
<evidence type="ECO:0000256" key="2">
    <source>
        <dbReference type="SAM" id="SignalP"/>
    </source>
</evidence>
<proteinExistence type="predicted"/>
<evidence type="ECO:0000313" key="5">
    <source>
        <dbReference type="Proteomes" id="UP000315303"/>
    </source>
</evidence>
<dbReference type="Pfam" id="PF00089">
    <property type="entry name" value="Trypsin"/>
    <property type="match status" value="1"/>
</dbReference>
<dbReference type="InterPro" id="IPR009003">
    <property type="entry name" value="Peptidase_S1_PA"/>
</dbReference>
<dbReference type="InterPro" id="IPR001254">
    <property type="entry name" value="Trypsin_dom"/>
</dbReference>
<organism evidence="4 5">
    <name type="scientific">Litorilituus lipolyticus</name>
    <dbReference type="NCBI Taxonomy" id="2491017"/>
    <lineage>
        <taxon>Bacteria</taxon>
        <taxon>Pseudomonadati</taxon>
        <taxon>Pseudomonadota</taxon>
        <taxon>Gammaproteobacteria</taxon>
        <taxon>Alteromonadales</taxon>
        <taxon>Colwelliaceae</taxon>
        <taxon>Litorilituus</taxon>
    </lineage>
</organism>
<dbReference type="AlphaFoldDB" id="A0A502KWT4"/>
<dbReference type="PROSITE" id="PS51257">
    <property type="entry name" value="PROKAR_LIPOPROTEIN"/>
    <property type="match status" value="1"/>
</dbReference>
<feature type="signal peptide" evidence="2">
    <location>
        <begin position="1"/>
        <end position="18"/>
    </location>
</feature>
<keyword evidence="4" id="KW-0378">Hydrolase</keyword>
<dbReference type="EMBL" id="SAWY01000016">
    <property type="protein sequence ID" value="TPH16082.1"/>
    <property type="molecule type" value="Genomic_DNA"/>
</dbReference>
<dbReference type="GO" id="GO:0006508">
    <property type="term" value="P:proteolysis"/>
    <property type="evidence" value="ECO:0007669"/>
    <property type="project" value="UniProtKB-KW"/>
</dbReference>